<evidence type="ECO:0000313" key="1">
    <source>
        <dbReference type="EMBL" id="SDM16227.1"/>
    </source>
</evidence>
<dbReference type="AlphaFoldDB" id="A0A1G9R038"/>
<dbReference type="EMBL" id="FNHL01000001">
    <property type="protein sequence ID" value="SDM16227.1"/>
    <property type="molecule type" value="Genomic_DNA"/>
</dbReference>
<protein>
    <submittedName>
        <fullName evidence="1">Uncharacterized protein</fullName>
    </submittedName>
</protein>
<name>A0A1G9R038_9EURY</name>
<proteinExistence type="predicted"/>
<dbReference type="Proteomes" id="UP000199451">
    <property type="component" value="Unassembled WGS sequence"/>
</dbReference>
<organism evidence="1 2">
    <name type="scientific">Halogranum gelatinilyticum</name>
    <dbReference type="NCBI Taxonomy" id="660521"/>
    <lineage>
        <taxon>Archaea</taxon>
        <taxon>Methanobacteriati</taxon>
        <taxon>Methanobacteriota</taxon>
        <taxon>Stenosarchaea group</taxon>
        <taxon>Halobacteria</taxon>
        <taxon>Halobacteriales</taxon>
        <taxon>Haloferacaceae</taxon>
    </lineage>
</organism>
<reference evidence="2" key="1">
    <citation type="submission" date="2016-10" db="EMBL/GenBank/DDBJ databases">
        <authorList>
            <person name="Varghese N."/>
            <person name="Submissions S."/>
        </authorList>
    </citation>
    <scope>NUCLEOTIDE SEQUENCE [LARGE SCALE GENOMIC DNA]</scope>
    <source>
        <strain evidence="2">CGMCC 1.10119</strain>
    </source>
</reference>
<gene>
    <name evidence="1" type="ORF">SAMN04487949_1097</name>
</gene>
<sequence length="51" mass="5709">MHIALLTQYDASFLEGRSVSGDQWRPAEYFQPTVATLLGNYTPSDRAVVVH</sequence>
<evidence type="ECO:0000313" key="2">
    <source>
        <dbReference type="Proteomes" id="UP000199451"/>
    </source>
</evidence>
<keyword evidence="2" id="KW-1185">Reference proteome</keyword>
<accession>A0A1G9R038</accession>